<comment type="caution">
    <text evidence="1">The sequence shown here is derived from an EMBL/GenBank/DDBJ whole genome shotgun (WGS) entry which is preliminary data.</text>
</comment>
<evidence type="ECO:0000313" key="2">
    <source>
        <dbReference type="Proteomes" id="UP001152531"/>
    </source>
</evidence>
<dbReference type="Proteomes" id="UP001152531">
    <property type="component" value="Unassembled WGS sequence"/>
</dbReference>
<keyword evidence="2" id="KW-1185">Reference proteome</keyword>
<sequence length="485" mass="57464">MDIPYNDKKIRNIQSISLRNLFYETNEHKQDFGRIKPRRSTIFQILDYSEDYSKLLKFNEKFLLTCFFSLHHKSGDLIYVSEISKLNANPNFNSFVLPNNKSNKLDHLVIKVWVKFNEWKLLIQWDCDLNGLSYIEDIDTLECPNNTVIIRLEDRYYYKKAGNAGIRRPKTSMSNHKLPSYTFDMIRSINNLDRSIKELNHSKIQISKQIDSIDRKDDIESVYNKMFQTQITIDDIERRISKQRSINDELLSEIMKLKIFNNKIDDIKNDNLQFVHNFKNEIELIRNQIPTIHQSIQETNQIIKEHFKQFSLVLNELLPITQSDMYSLSIENVELPSNIGKTLKILYQTNDEDILRINTGINYITQMVMMFLNLTKVPVYYHVSFKGNYSTIKDFRDKEYPLFYDPSLTKKKTEFKNGVNEVVLKNELFESGVNLLNKNLLLVCKQLNELYNQDLMDNIPIDCLDNFLWILQYLILFMTAEQTEL</sequence>
<gene>
    <name evidence="1" type="ORF">CLIB1444_10S03290</name>
</gene>
<dbReference type="EMBL" id="CALSDN010000010">
    <property type="protein sequence ID" value="CAH6722652.1"/>
    <property type="molecule type" value="Genomic_DNA"/>
</dbReference>
<proteinExistence type="predicted"/>
<accession>A0ACA9YC68</accession>
<organism evidence="1 2">
    <name type="scientific">[Candida] jaroonii</name>
    <dbReference type="NCBI Taxonomy" id="467808"/>
    <lineage>
        <taxon>Eukaryota</taxon>
        <taxon>Fungi</taxon>
        <taxon>Dikarya</taxon>
        <taxon>Ascomycota</taxon>
        <taxon>Saccharomycotina</taxon>
        <taxon>Pichiomycetes</taxon>
        <taxon>Debaryomycetaceae</taxon>
        <taxon>Yamadazyma</taxon>
    </lineage>
</organism>
<reference evidence="1" key="1">
    <citation type="submission" date="2022-06" db="EMBL/GenBank/DDBJ databases">
        <authorList>
            <person name="Legras J.-L."/>
            <person name="Devillers H."/>
            <person name="Grondin C."/>
        </authorList>
    </citation>
    <scope>NUCLEOTIDE SEQUENCE</scope>
    <source>
        <strain evidence="1">CLIB 1444</strain>
    </source>
</reference>
<name>A0ACA9YC68_9ASCO</name>
<evidence type="ECO:0000313" key="1">
    <source>
        <dbReference type="EMBL" id="CAH6722652.1"/>
    </source>
</evidence>
<protein>
    <submittedName>
        <fullName evidence="1">Uncharacterized protein</fullName>
    </submittedName>
</protein>